<dbReference type="EMBL" id="JAERUA010000012">
    <property type="protein sequence ID" value="KAI1892273.1"/>
    <property type="molecule type" value="Genomic_DNA"/>
</dbReference>
<dbReference type="AlphaFoldDB" id="A0A8T3D3U1"/>
<proteinExistence type="predicted"/>
<name>A0A8T3D3U1_9TELE</name>
<dbReference type="Proteomes" id="UP000829720">
    <property type="component" value="Unassembled WGS sequence"/>
</dbReference>
<gene>
    <name evidence="1" type="ORF">AGOR_G00131650</name>
</gene>
<sequence length="151" mass="16648">MLQPALSLRCERDPHERTLIPLVLLLPCVHPFGPSSHQLLPPDPLRTRACFLEHAVNVELDVPPPLGWPCARRAAFDWSSSVSGLVPVRARTTMAANRERQVGHIAGFPTAVYPFPFNSIRSHSSFDLLANGSLFGRFGTDLPKEMAALCK</sequence>
<evidence type="ECO:0000313" key="2">
    <source>
        <dbReference type="Proteomes" id="UP000829720"/>
    </source>
</evidence>
<accession>A0A8T3D3U1</accession>
<protein>
    <submittedName>
        <fullName evidence="1">Uncharacterized protein</fullName>
    </submittedName>
</protein>
<organism evidence="1 2">
    <name type="scientific">Albula goreensis</name>
    <dbReference type="NCBI Taxonomy" id="1534307"/>
    <lineage>
        <taxon>Eukaryota</taxon>
        <taxon>Metazoa</taxon>
        <taxon>Chordata</taxon>
        <taxon>Craniata</taxon>
        <taxon>Vertebrata</taxon>
        <taxon>Euteleostomi</taxon>
        <taxon>Actinopterygii</taxon>
        <taxon>Neopterygii</taxon>
        <taxon>Teleostei</taxon>
        <taxon>Albuliformes</taxon>
        <taxon>Albulidae</taxon>
        <taxon>Albula</taxon>
    </lineage>
</organism>
<evidence type="ECO:0000313" key="1">
    <source>
        <dbReference type="EMBL" id="KAI1892273.1"/>
    </source>
</evidence>
<reference evidence="1" key="1">
    <citation type="submission" date="2021-01" db="EMBL/GenBank/DDBJ databases">
        <authorList>
            <person name="Zahm M."/>
            <person name="Roques C."/>
            <person name="Cabau C."/>
            <person name="Klopp C."/>
            <person name="Donnadieu C."/>
            <person name="Jouanno E."/>
            <person name="Lampietro C."/>
            <person name="Louis A."/>
            <person name="Herpin A."/>
            <person name="Echchiki A."/>
            <person name="Berthelot C."/>
            <person name="Parey E."/>
            <person name="Roest-Crollius H."/>
            <person name="Braasch I."/>
            <person name="Postlethwait J."/>
            <person name="Bobe J."/>
            <person name="Montfort J."/>
            <person name="Bouchez O."/>
            <person name="Begum T."/>
            <person name="Mejri S."/>
            <person name="Adams A."/>
            <person name="Chen W.-J."/>
            <person name="Guiguen Y."/>
        </authorList>
    </citation>
    <scope>NUCLEOTIDE SEQUENCE</scope>
    <source>
        <tissue evidence="1">Blood</tissue>
    </source>
</reference>
<comment type="caution">
    <text evidence="1">The sequence shown here is derived from an EMBL/GenBank/DDBJ whole genome shotgun (WGS) entry which is preliminary data.</text>
</comment>
<keyword evidence="2" id="KW-1185">Reference proteome</keyword>
<dbReference type="OrthoDB" id="8915828at2759"/>